<dbReference type="Proteomes" id="UP001479436">
    <property type="component" value="Unassembled WGS sequence"/>
</dbReference>
<feature type="transmembrane region" description="Helical" evidence="8">
    <location>
        <begin position="264"/>
        <end position="289"/>
    </location>
</feature>
<keyword evidence="3" id="KW-0813">Transport</keyword>
<evidence type="ECO:0000256" key="2">
    <source>
        <dbReference type="ARBA" id="ARBA00006434"/>
    </source>
</evidence>
<evidence type="ECO:0000256" key="7">
    <source>
        <dbReference type="RuleBase" id="RU362091"/>
    </source>
</evidence>
<evidence type="ECO:0000256" key="4">
    <source>
        <dbReference type="ARBA" id="ARBA00022692"/>
    </source>
</evidence>
<proteinExistence type="inferred from homology"/>
<comment type="caution">
    <text evidence="9">The sequence shown here is derived from an EMBL/GenBank/DDBJ whole genome shotgun (WGS) entry which is preliminary data.</text>
</comment>
<feature type="transmembrane region" description="Helical" evidence="8">
    <location>
        <begin position="224"/>
        <end position="243"/>
    </location>
</feature>
<keyword evidence="4 8" id="KW-0812">Transmembrane</keyword>
<comment type="similarity">
    <text evidence="2 7">Belongs to the sodium:solute symporter (SSF) (TC 2.A.21) family.</text>
</comment>
<dbReference type="PANTHER" id="PTHR48086:SF10">
    <property type="entry name" value="AGR155CP"/>
    <property type="match status" value="1"/>
</dbReference>
<feature type="transmembrane region" description="Helical" evidence="8">
    <location>
        <begin position="73"/>
        <end position="99"/>
    </location>
</feature>
<feature type="transmembrane region" description="Helical" evidence="8">
    <location>
        <begin position="403"/>
        <end position="426"/>
    </location>
</feature>
<evidence type="ECO:0000313" key="9">
    <source>
        <dbReference type="EMBL" id="KAK9762709.1"/>
    </source>
</evidence>
<gene>
    <name evidence="9" type="ORF">K7432_011294</name>
</gene>
<dbReference type="Pfam" id="PF00474">
    <property type="entry name" value="SSF"/>
    <property type="match status" value="1"/>
</dbReference>
<accession>A0ABR2WMK4</accession>
<organism evidence="9 10">
    <name type="scientific">Basidiobolus ranarum</name>
    <dbReference type="NCBI Taxonomy" id="34480"/>
    <lineage>
        <taxon>Eukaryota</taxon>
        <taxon>Fungi</taxon>
        <taxon>Fungi incertae sedis</taxon>
        <taxon>Zoopagomycota</taxon>
        <taxon>Entomophthoromycotina</taxon>
        <taxon>Basidiobolomycetes</taxon>
        <taxon>Basidiobolales</taxon>
        <taxon>Basidiobolaceae</taxon>
        <taxon>Basidiobolus</taxon>
    </lineage>
</organism>
<dbReference type="PANTHER" id="PTHR48086">
    <property type="entry name" value="SODIUM/PROLINE SYMPORTER-RELATED"/>
    <property type="match status" value="1"/>
</dbReference>
<feature type="transmembrane region" description="Helical" evidence="8">
    <location>
        <begin position="160"/>
        <end position="184"/>
    </location>
</feature>
<feature type="transmembrane region" description="Helical" evidence="8">
    <location>
        <begin position="350"/>
        <end position="371"/>
    </location>
</feature>
<keyword evidence="10" id="KW-1185">Reference proteome</keyword>
<evidence type="ECO:0000256" key="3">
    <source>
        <dbReference type="ARBA" id="ARBA00022448"/>
    </source>
</evidence>
<feature type="transmembrane region" description="Helical" evidence="8">
    <location>
        <begin position="48"/>
        <end position="67"/>
    </location>
</feature>
<dbReference type="Gene3D" id="1.20.1730.10">
    <property type="entry name" value="Sodium/glucose cotransporter"/>
    <property type="match status" value="1"/>
</dbReference>
<evidence type="ECO:0000256" key="5">
    <source>
        <dbReference type="ARBA" id="ARBA00022989"/>
    </source>
</evidence>
<feature type="transmembrane region" description="Helical" evidence="8">
    <location>
        <begin position="120"/>
        <end position="140"/>
    </location>
</feature>
<feature type="transmembrane region" description="Helical" evidence="8">
    <location>
        <begin position="446"/>
        <end position="470"/>
    </location>
</feature>
<evidence type="ECO:0000256" key="1">
    <source>
        <dbReference type="ARBA" id="ARBA00004141"/>
    </source>
</evidence>
<reference evidence="9 10" key="1">
    <citation type="submission" date="2023-04" db="EMBL/GenBank/DDBJ databases">
        <title>Genome of Basidiobolus ranarum AG-B5.</title>
        <authorList>
            <person name="Stajich J.E."/>
            <person name="Carter-House D."/>
            <person name="Gryganskyi A."/>
        </authorList>
    </citation>
    <scope>NUCLEOTIDE SEQUENCE [LARGE SCALE GENOMIC DNA]</scope>
    <source>
        <strain evidence="9 10">AG-B5</strain>
    </source>
</reference>
<dbReference type="PROSITE" id="PS50283">
    <property type="entry name" value="NA_SOLUT_SYMP_3"/>
    <property type="match status" value="1"/>
</dbReference>
<feature type="transmembrane region" description="Helical" evidence="8">
    <location>
        <begin position="6"/>
        <end position="27"/>
    </location>
</feature>
<keyword evidence="5 8" id="KW-1133">Transmembrane helix</keyword>
<dbReference type="InterPro" id="IPR001734">
    <property type="entry name" value="Na/solute_symporter"/>
</dbReference>
<name>A0ABR2WMK4_9FUNG</name>
<evidence type="ECO:0000256" key="6">
    <source>
        <dbReference type="ARBA" id="ARBA00023136"/>
    </source>
</evidence>
<feature type="transmembrane region" description="Helical" evidence="8">
    <location>
        <begin position="377"/>
        <end position="396"/>
    </location>
</feature>
<evidence type="ECO:0000256" key="8">
    <source>
        <dbReference type="SAM" id="Phobius"/>
    </source>
</evidence>
<dbReference type="InterPro" id="IPR050277">
    <property type="entry name" value="Sodium:Solute_Symporter"/>
</dbReference>
<dbReference type="InterPro" id="IPR038377">
    <property type="entry name" value="Na/Glc_symporter_sf"/>
</dbReference>
<keyword evidence="6 8" id="KW-0472">Membrane</keyword>
<feature type="transmembrane region" description="Helical" evidence="8">
    <location>
        <begin position="191"/>
        <end position="212"/>
    </location>
</feature>
<protein>
    <submittedName>
        <fullName evidence="9">Uncharacterized protein</fullName>
    </submittedName>
</protein>
<comment type="subcellular location">
    <subcellularLocation>
        <location evidence="1">Membrane</location>
        <topology evidence="1">Multi-pass membrane protein</topology>
    </subcellularLocation>
</comment>
<dbReference type="EMBL" id="JASJQH010000859">
    <property type="protein sequence ID" value="KAK9762709.1"/>
    <property type="molecule type" value="Genomic_DNA"/>
</dbReference>
<evidence type="ECO:0000313" key="10">
    <source>
        <dbReference type="Proteomes" id="UP001479436"/>
    </source>
</evidence>
<sequence length="492" mass="53600">MATLQVAAYTTSIIVCLGFGVFALIWSRKMQERNKDAEFFLTARNSQSTVRIVWSFYAAAVGAWTLFGPPSYALSAGILGVIFYAIACGIPILIVSFFGEKIQTRFPKVLSLADFVSQRFGRTLEILVSIIMVFNMGIALSAEYTSIGDLFETVVGSNRIPIVLVIGCSTMIYTATGGLSVSIITDQIQGLFSIIFVTVMAIYIAATFRVPLSSELPPELAPNYLGYSAIAVMPISLTCSTIYNEAMWQRVWASADDKTLRTGALVSMVIVIVIIFFYGFCGFLAAWAGLTIDNPNTVLFTLLGAGGEAPTWIIVIVTVLAATMNQSAVDSLQNALVDNISSLLLRGRSVWWSRLVVVLVNIPLIVVSLQGYQVMNLFLLANMVATCCAAPILLGLSRRLEHYVTTCSVIFGWILGFLSVLIFGYLKVGDVLGGLHYTFFEVYDYPSFLLALTFSIIGVFLWGVPAHIIVHGFGPSQHSSSINTITTEKVEK</sequence>